<reference evidence="3 4" key="1">
    <citation type="submission" date="2020-08" db="EMBL/GenBank/DDBJ databases">
        <title>Genomic Encyclopedia of Type Strains, Phase III (KMG-III): the genomes of soil and plant-associated and newly described type strains.</title>
        <authorList>
            <person name="Whitman W."/>
        </authorList>
    </citation>
    <scope>NUCLEOTIDE SEQUENCE [LARGE SCALE GENOMIC DNA]</scope>
    <source>
        <strain evidence="3 4">CECT 5862</strain>
    </source>
</reference>
<dbReference type="RefSeq" id="WP_183603984.1">
    <property type="nucleotide sequence ID" value="NZ_JACHXK010000023.1"/>
</dbReference>
<proteinExistence type="predicted"/>
<name>A0A7W5B4B1_9BACL</name>
<accession>A0A7W5B4B1</accession>
<feature type="signal peptide" evidence="1">
    <location>
        <begin position="1"/>
        <end position="25"/>
    </location>
</feature>
<dbReference type="InterPro" id="IPR013783">
    <property type="entry name" value="Ig-like_fold"/>
</dbReference>
<feature type="domain" description="SLH" evidence="2">
    <location>
        <begin position="2486"/>
        <end position="2547"/>
    </location>
</feature>
<comment type="caution">
    <text evidence="3">The sequence shown here is derived from an EMBL/GenBank/DDBJ whole genome shotgun (WGS) entry which is preliminary data.</text>
</comment>
<organism evidence="3 4">
    <name type="scientific">Paenibacillus phyllosphaerae</name>
    <dbReference type="NCBI Taxonomy" id="274593"/>
    <lineage>
        <taxon>Bacteria</taxon>
        <taxon>Bacillati</taxon>
        <taxon>Bacillota</taxon>
        <taxon>Bacilli</taxon>
        <taxon>Bacillales</taxon>
        <taxon>Paenibacillaceae</taxon>
        <taxon>Paenibacillus</taxon>
    </lineage>
</organism>
<dbReference type="Proteomes" id="UP000570361">
    <property type="component" value="Unassembled WGS sequence"/>
</dbReference>
<protein>
    <recommendedName>
        <fullName evidence="2">SLH domain-containing protein</fullName>
    </recommendedName>
</protein>
<evidence type="ECO:0000313" key="3">
    <source>
        <dbReference type="EMBL" id="MBB3113919.1"/>
    </source>
</evidence>
<keyword evidence="4" id="KW-1185">Reference proteome</keyword>
<evidence type="ECO:0000259" key="2">
    <source>
        <dbReference type="PROSITE" id="PS51272"/>
    </source>
</evidence>
<dbReference type="Pfam" id="PF00395">
    <property type="entry name" value="SLH"/>
    <property type="match status" value="3"/>
</dbReference>
<dbReference type="PROSITE" id="PS51272">
    <property type="entry name" value="SLH"/>
    <property type="match status" value="3"/>
</dbReference>
<sequence>MSLAKKWLSLFIAFVLLTTSWSDSIGVVAAAVSASKTTVLQNDFIKITVDNATGRFGVRTVDGQPIRKNDNNVDMMFRGDDPETSFTTFRIDGTDYIFGNPYKFGVNFFSETTAPRIVSLPNGTKQIESTWSIKGVTIKQILMLYMDAKDIKNAGNVNIRYEVTNNSGVDVQIGSRILLDTMVGSNDGPQFQIGTTYRSPLTVERRLVHDPAAIGIPEEDISFYKLPSYWVMRDQLDLNNPQATNVVAYGFNNFAEQNIHIVDEMVVAHWNSLANTKWDYEPNPNLDFTRDTNDFGTADSAVAFYWNPEKLAKSKTQTFETIYGLGEIIEPDKVFSIRYMDPVQQLATLPDNSGYVDEGVFKITAEIENLAMFDMTHRKVDVKLELESGLNFVRLDENGNIVRDADGKVVTDAYRSKVLTRQKPLTPEEAANGVESTYKPGDTFTVEFYVQAKGRPWPATRQYMLTASSEETEKKMEGVEDEGIKAQYQSVKSNFILLPPVGEAVPTYVYGLSPAELFRTDVKYITVNLSNIEAYNTGDQTTPPNFDLYLKEKVTGKRYKVPVQESVLMQPTDDGFSGDMRITYRGGDLVDSAGQVLQAGLGPELPLGEYQVQLDYKGDTGGDEEIAAMYDITTSQTFSVTNNEATRIREANIVALYKQSVDLTLQSGDTINPKLAGELNSLYTGASFTDGKALSAQIASFKKAVAYIGKRSNFVDPKLDIEDWIDEDSLKKVPIYQYKLFSSEAELKAFFSDSNYKRENLVTIRGMVKEIGTGADQQVVVDTSTEPAIINDAVAYKGKNLVFVRGKLDVFNVKNEVPQYASMPFFDTLFIKGEGTLSVASSGFVFHEGEWTLDFFDGFNKSLGTSYQVSDDEVPDSEGNEEDDSLNGSLAWAAGQITDRLNPLRQITLRTVYFNRQSLFAPPSFTIAGFGFNFNEFILRSGGVSFGGTLLLKVVEAEVNNVIFNKKGFVGVDASLDFALKQNLGLFAPTGNTKKAGKDDDDSMNKITVVHYVQPVEGVNNKYGIAFEADMKEIGLSMELAFKKVDDGRILPDVIGFGAEFEKGILLTGATYLTGIRGAVRELADTIAGGSKKDPFPLTVEAGVSLKFGVAPAFFWGDIDLTLKRTGIKIEGAMDFSVDPEPEEDELLPMLTYAVLEAQWVTPWFVRLQSEIDIGGWDIIIGKSGIFVGQNLEKNRIDFEGYIGAKVQVPSNVPVVGGMPLASVFFGVNNDKIWGSVSVLLISLGVTYYWGGGLEFGTAGNKMPEGFVNLLVEDPEKGPRLVVIGEGMETLATSWIDTEQDVQETVYRSVADGVKMIENGNANIGVGGITVKNGGRVHTIPMGSVSGNAIVEVEYESQQVPNFTLKDGSGKNYPIVFDNTNTNPNANAFTQHVSASESSDQVDVRKAYVIVPQSKATGNWTLTSESAVETRLINVPTTPDLTETKLTKDASDSNKFTASWKVANAKPGDTVSLYLTKDAVSNNTSKTESGETVLQPGDPGLLIAKDLQVGTGGGVSGTVTSGKTDIDVSKVQLLGAEEDIRGLLSQGNYYLRAELHSASSFGTKTSAERIELIDPLAPAKVSDVTITPDGNGLFSLSFKPGARKASQAGYEHSYAIEALTQVGGSLQTYPNFGEVLFTEEELAPYWNAQTGKYEGILLGGWNATSTSQEVNTDSLAGSTVASDDIKYTGLEVGKEYVLGVSAVTKPDKTADKNENYHFATRVDSAKKLLPVPAKPKLNAAAGSQVKVLPHYMELLTSATEQTINLTSDQKDIEVEAFYGDTSIGKKAFTNQATGSKGTLTFNQFDTDGPYAIELRARNTKTGDVSVTMLYLTVDTIKPVLYIDEPVTGARSGTNGIKVKGTTSVDVASLKVNGQSVAVTDDGTFEGMVTVAGNTPTSELNFIVLDKAGNENTAVVQVTNGTFDVPSGVVLETIPNLKPGDSSTLKASLKYADGKDASGHPKFKLVPVADLSKLSYSVSIGDAVQLSSTGKVTGVTTGASLIEAEYQISSDVSVKGMVVATVEVPEPTAIGKMTASTSTVSGDSGKTKLNVVLPQDTTGQQLVYKKYPAGTKPADVTLKQDLSDWSFVPTSYEVAAAAGETVVVALRSSLTKEAWSASAALKPALWTEVAAGGGSVGIPGVGIVIPEPSGEGETPSEPAKLNVNGKPITSQWKGKTVVARVTEAEVDLASAANEIKIAVQSAPSAQGYAITLDAALVAKANESGKTVKFDLQGMKLDVTPEMMKNLNGDLIVQAAANDDSAKAKLKAVADGLGAAALGDGEGIAVDTNLPAEAWNRYVNAQVTVPGGIDADDITAVVLEGTDGSWTTLPWSLALDNGQPAVNLQLTGEGNLVFMHNEASFSDISAGHWGAEVIQGAAGKLFMLGKSGGKFDPEANVTRAEYPTVLLRVAGLMNRTSSSSYTDVPENAWYGKSVAIASELGIINGRADGSYAPSAPMSRLEGMVMTGRMLDAAGLGGPISESEANEILARFEDASAIPAWARAAVAMTVKSGLIQGVQGRIDPQGQLQRVQASAIAMRFDQLITNQQEN</sequence>
<keyword evidence="1" id="KW-0732">Signal</keyword>
<feature type="chain" id="PRO_5038885203" description="SLH domain-containing protein" evidence="1">
    <location>
        <begin position="26"/>
        <end position="2547"/>
    </location>
</feature>
<dbReference type="InterPro" id="IPR001119">
    <property type="entry name" value="SLH_dom"/>
</dbReference>
<evidence type="ECO:0000256" key="1">
    <source>
        <dbReference type="SAM" id="SignalP"/>
    </source>
</evidence>
<dbReference type="EMBL" id="JACHXK010000023">
    <property type="protein sequence ID" value="MBB3113919.1"/>
    <property type="molecule type" value="Genomic_DNA"/>
</dbReference>
<feature type="domain" description="SLH" evidence="2">
    <location>
        <begin position="2415"/>
        <end position="2478"/>
    </location>
</feature>
<evidence type="ECO:0000313" key="4">
    <source>
        <dbReference type="Proteomes" id="UP000570361"/>
    </source>
</evidence>
<feature type="domain" description="SLH" evidence="2">
    <location>
        <begin position="2355"/>
        <end position="2414"/>
    </location>
</feature>
<dbReference type="Gene3D" id="2.60.40.10">
    <property type="entry name" value="Immunoglobulins"/>
    <property type="match status" value="1"/>
</dbReference>
<gene>
    <name evidence="3" type="ORF">FHS18_006034</name>
</gene>